<dbReference type="EMBL" id="BAAAHU010000011">
    <property type="protein sequence ID" value="GAA1006937.1"/>
    <property type="molecule type" value="Genomic_DNA"/>
</dbReference>
<dbReference type="Proteomes" id="UP001501072">
    <property type="component" value="Unassembled WGS sequence"/>
</dbReference>
<name>A0ABN1SVT5_9ACTN</name>
<reference evidence="2 3" key="1">
    <citation type="journal article" date="2019" name="Int. J. Syst. Evol. Microbiol.">
        <title>The Global Catalogue of Microorganisms (GCM) 10K type strain sequencing project: providing services to taxonomists for standard genome sequencing and annotation.</title>
        <authorList>
            <consortium name="The Broad Institute Genomics Platform"/>
            <consortium name="The Broad Institute Genome Sequencing Center for Infectious Disease"/>
            <person name="Wu L."/>
            <person name="Ma J."/>
        </authorList>
    </citation>
    <scope>NUCLEOTIDE SEQUENCE [LARGE SCALE GENOMIC DNA]</scope>
    <source>
        <strain evidence="2 3">JCM 11269</strain>
    </source>
</reference>
<organism evidence="2 3">
    <name type="scientific">Streptomyces thermogriseus</name>
    <dbReference type="NCBI Taxonomy" id="75292"/>
    <lineage>
        <taxon>Bacteria</taxon>
        <taxon>Bacillati</taxon>
        <taxon>Actinomycetota</taxon>
        <taxon>Actinomycetes</taxon>
        <taxon>Kitasatosporales</taxon>
        <taxon>Streptomycetaceae</taxon>
        <taxon>Streptomyces</taxon>
    </lineage>
</organism>
<proteinExistence type="predicted"/>
<feature type="region of interest" description="Disordered" evidence="1">
    <location>
        <begin position="44"/>
        <end position="69"/>
    </location>
</feature>
<protein>
    <submittedName>
        <fullName evidence="2">Uncharacterized protein</fullName>
    </submittedName>
</protein>
<sequence length="90" mass="9622">MDRVEAARDRVLGWVRALEAIDAALTLRGHRTGLFFRAPPWAAPAPSPPVSSLVSSMRRQAARPGGRPGAAVPGFAVRCFSGRQWGSRVG</sequence>
<evidence type="ECO:0000313" key="2">
    <source>
        <dbReference type="EMBL" id="GAA1006937.1"/>
    </source>
</evidence>
<evidence type="ECO:0000256" key="1">
    <source>
        <dbReference type="SAM" id="MobiDB-lite"/>
    </source>
</evidence>
<accession>A0ABN1SVT5</accession>
<gene>
    <name evidence="2" type="ORF">GCM10009564_15590</name>
</gene>
<evidence type="ECO:0000313" key="3">
    <source>
        <dbReference type="Proteomes" id="UP001501072"/>
    </source>
</evidence>
<feature type="compositionally biased region" description="Low complexity" evidence="1">
    <location>
        <begin position="50"/>
        <end position="69"/>
    </location>
</feature>
<comment type="caution">
    <text evidence="2">The sequence shown here is derived from an EMBL/GenBank/DDBJ whole genome shotgun (WGS) entry which is preliminary data.</text>
</comment>
<keyword evidence="3" id="KW-1185">Reference proteome</keyword>